<dbReference type="PANTHER" id="PTHR36183">
    <property type="entry name" value="BETA-GLUCURONIDASE"/>
    <property type="match status" value="1"/>
</dbReference>
<organism evidence="2 3">
    <name type="scientific">Hebeloma cylindrosporum</name>
    <dbReference type="NCBI Taxonomy" id="76867"/>
    <lineage>
        <taxon>Eukaryota</taxon>
        <taxon>Fungi</taxon>
        <taxon>Dikarya</taxon>
        <taxon>Basidiomycota</taxon>
        <taxon>Agaricomycotina</taxon>
        <taxon>Agaricomycetes</taxon>
        <taxon>Agaricomycetidae</taxon>
        <taxon>Agaricales</taxon>
        <taxon>Agaricineae</taxon>
        <taxon>Hymenogastraceae</taxon>
        <taxon>Hebeloma</taxon>
    </lineage>
</organism>
<accession>A0A0C3BM09</accession>
<keyword evidence="1" id="KW-1133">Transmembrane helix</keyword>
<reference evidence="3" key="2">
    <citation type="submission" date="2015-01" db="EMBL/GenBank/DDBJ databases">
        <title>Evolutionary Origins and Diversification of the Mycorrhizal Mutualists.</title>
        <authorList>
            <consortium name="DOE Joint Genome Institute"/>
            <consortium name="Mycorrhizal Genomics Consortium"/>
            <person name="Kohler A."/>
            <person name="Kuo A."/>
            <person name="Nagy L.G."/>
            <person name="Floudas D."/>
            <person name="Copeland A."/>
            <person name="Barry K.W."/>
            <person name="Cichocki N."/>
            <person name="Veneault-Fourrey C."/>
            <person name="LaButti K."/>
            <person name="Lindquist E.A."/>
            <person name="Lipzen A."/>
            <person name="Lundell T."/>
            <person name="Morin E."/>
            <person name="Murat C."/>
            <person name="Riley R."/>
            <person name="Ohm R."/>
            <person name="Sun H."/>
            <person name="Tunlid A."/>
            <person name="Henrissat B."/>
            <person name="Grigoriev I.V."/>
            <person name="Hibbett D.S."/>
            <person name="Martin F."/>
        </authorList>
    </citation>
    <scope>NUCLEOTIDE SEQUENCE [LARGE SCALE GENOMIC DNA]</scope>
    <source>
        <strain evidence="3">h7</strain>
    </source>
</reference>
<keyword evidence="1" id="KW-0812">Transmembrane</keyword>
<dbReference type="Gene3D" id="3.20.20.80">
    <property type="entry name" value="Glycosidases"/>
    <property type="match status" value="1"/>
</dbReference>
<dbReference type="EMBL" id="KN831795">
    <property type="protein sequence ID" value="KIM37740.1"/>
    <property type="molecule type" value="Genomic_DNA"/>
</dbReference>
<keyword evidence="3" id="KW-1185">Reference proteome</keyword>
<gene>
    <name evidence="2" type="ORF">M413DRAFT_448257</name>
</gene>
<evidence type="ECO:0000256" key="1">
    <source>
        <dbReference type="SAM" id="Phobius"/>
    </source>
</evidence>
<name>A0A0C3BM09_HEBCY</name>
<dbReference type="AlphaFoldDB" id="A0A0C3BM09"/>
<feature type="transmembrane region" description="Helical" evidence="1">
    <location>
        <begin position="169"/>
        <end position="187"/>
    </location>
</feature>
<dbReference type="Proteomes" id="UP000053424">
    <property type="component" value="Unassembled WGS sequence"/>
</dbReference>
<reference evidence="2 3" key="1">
    <citation type="submission" date="2014-04" db="EMBL/GenBank/DDBJ databases">
        <authorList>
            <consortium name="DOE Joint Genome Institute"/>
            <person name="Kuo A."/>
            <person name="Gay G."/>
            <person name="Dore J."/>
            <person name="Kohler A."/>
            <person name="Nagy L.G."/>
            <person name="Floudas D."/>
            <person name="Copeland A."/>
            <person name="Barry K.W."/>
            <person name="Cichocki N."/>
            <person name="Veneault-Fourrey C."/>
            <person name="LaButti K."/>
            <person name="Lindquist E.A."/>
            <person name="Lipzen A."/>
            <person name="Lundell T."/>
            <person name="Morin E."/>
            <person name="Murat C."/>
            <person name="Sun H."/>
            <person name="Tunlid A."/>
            <person name="Henrissat B."/>
            <person name="Grigoriev I.V."/>
            <person name="Hibbett D.S."/>
            <person name="Martin F."/>
            <person name="Nordberg H.P."/>
            <person name="Cantor M.N."/>
            <person name="Hua S.X."/>
        </authorList>
    </citation>
    <scope>NUCLEOTIDE SEQUENCE [LARGE SCALE GENOMIC DNA]</scope>
    <source>
        <strain evidence="3">h7</strain>
    </source>
</reference>
<dbReference type="HOGENOM" id="CLU_1115862_0_0_1"/>
<evidence type="ECO:0000313" key="3">
    <source>
        <dbReference type="Proteomes" id="UP000053424"/>
    </source>
</evidence>
<keyword evidence="1" id="KW-0472">Membrane</keyword>
<dbReference type="PANTHER" id="PTHR36183:SF2">
    <property type="entry name" value="BETA-GLUCURONIDASE C-TERMINAL DOMAIN-CONTAINING PROTEIN"/>
    <property type="match status" value="1"/>
</dbReference>
<dbReference type="STRING" id="686832.A0A0C3BM09"/>
<dbReference type="OrthoDB" id="2796951at2759"/>
<proteinExistence type="predicted"/>
<feature type="transmembrane region" description="Helical" evidence="1">
    <location>
        <begin position="217"/>
        <end position="239"/>
    </location>
</feature>
<keyword evidence="2" id="KW-0378">Hydrolase</keyword>
<sequence length="249" mass="27917">MSPFPLNTPASALANIIDDHFIGISYELSSFDTLWGKSVDKQPTAMQNYMHNLVARMSKPLRVRISGNGMDGSTYVPELKDVIEHIDEDAYFNDIPLNFGPGFFDILNGMSNKVGPMQFTIGLSMRNGHDFSNVTKLGKAARDKLGSRLDSLFLGNEPDLYAGHGERDAYNISAYVTTISFFCLWALEFKYCRFQKLAMLSTLWKTRVLYRRTRSLLAVRPSAVLVICMTFLTLALINIHTSTTFSNGT</sequence>
<dbReference type="GO" id="GO:0016787">
    <property type="term" value="F:hydrolase activity"/>
    <property type="evidence" value="ECO:0007669"/>
    <property type="project" value="UniProtKB-KW"/>
</dbReference>
<protein>
    <submittedName>
        <fullName evidence="2">Glycoside hydrolase family 79 protein</fullName>
    </submittedName>
</protein>
<evidence type="ECO:0000313" key="2">
    <source>
        <dbReference type="EMBL" id="KIM37740.1"/>
    </source>
</evidence>
<dbReference type="InterPro" id="IPR052974">
    <property type="entry name" value="GH79_Enzymes"/>
</dbReference>